<feature type="region of interest" description="Disordered" evidence="1">
    <location>
        <begin position="178"/>
        <end position="212"/>
    </location>
</feature>
<feature type="region of interest" description="Disordered" evidence="1">
    <location>
        <begin position="31"/>
        <end position="89"/>
    </location>
</feature>
<protein>
    <recommendedName>
        <fullName evidence="5">Stalk-specific protein X</fullName>
    </recommendedName>
</protein>
<name>A0ABS0SSF7_9CAUL</name>
<dbReference type="PRINTS" id="PR01217">
    <property type="entry name" value="PRICHEXTENSN"/>
</dbReference>
<feature type="compositionally biased region" description="Basic and acidic residues" evidence="1">
    <location>
        <begin position="486"/>
        <end position="497"/>
    </location>
</feature>
<keyword evidence="4" id="KW-1185">Reference proteome</keyword>
<evidence type="ECO:0000256" key="2">
    <source>
        <dbReference type="SAM" id="Phobius"/>
    </source>
</evidence>
<dbReference type="EMBL" id="JADWOX010000001">
    <property type="protein sequence ID" value="MBI1682580.1"/>
    <property type="molecule type" value="Genomic_DNA"/>
</dbReference>
<gene>
    <name evidence="3" type="ORF">I4Q42_02745</name>
</gene>
<keyword evidence="2" id="KW-1133">Transmembrane helix</keyword>
<evidence type="ECO:0000313" key="3">
    <source>
        <dbReference type="EMBL" id="MBI1682580.1"/>
    </source>
</evidence>
<keyword evidence="2" id="KW-0812">Transmembrane</keyword>
<proteinExistence type="predicted"/>
<comment type="caution">
    <text evidence="3">The sequence shown here is derived from an EMBL/GenBank/DDBJ whole genome shotgun (WGS) entry which is preliminary data.</text>
</comment>
<feature type="compositionally biased region" description="Low complexity" evidence="1">
    <location>
        <begin position="178"/>
        <end position="198"/>
    </location>
</feature>
<keyword evidence="2" id="KW-0472">Membrane</keyword>
<evidence type="ECO:0008006" key="5">
    <source>
        <dbReference type="Google" id="ProtNLM"/>
    </source>
</evidence>
<feature type="compositionally biased region" description="Basic and acidic residues" evidence="1">
    <location>
        <begin position="525"/>
        <end position="551"/>
    </location>
</feature>
<evidence type="ECO:0000256" key="1">
    <source>
        <dbReference type="SAM" id="MobiDB-lite"/>
    </source>
</evidence>
<sequence>MGSGDPMLQVKFRTAALASSAALALALTGCGAREPADTPPTAATERPPAPAQKPELLGAAPGEAPASDGLLGGPIAQPTPVAVTTGDSRLKTWRRADGTLVTAMKPIANPREVRTHVRAQPKPHHPRPAPTAARPAPVAVAHASPKPVYKPAPAPVKAAPKPVVVAAKPAPAPVPAKVAPKPAPVAAKSPPPAQVAKTEPLKPVPPPAKPATLAKAPTVAPVAPVAAKLPPKVEKLQAVVAPAATSGAVLATAESLKTGKEGQVTLSLPATLGDLIKEQAAKFGLGKPAKKVSAYADLEGQGYEITPNGRQTATVKPGEPTTFAWQVKPTPDAKGALTTQFGASLDGGKAPQPFSLGVITKQVAAVPEKAKDAAKGFKLPAFLDAQVDVPGVGKVPGKSLLGAGLVLLALIILVAISRGAAKARAQAERRRKFRTLTDYGRNEPEFDSPKAQDVAYVNPMVAAAGGGVVGAAGAAIFNHHQEAKAEAAAEAAAEHEPFPAPADDSPQVQHVSDVAHAEPVVEAEPAAHAEPVEHHEPEAHAEAADDHHPAVEHPAAPAEPARNREPEPVH</sequence>
<reference evidence="3 4" key="1">
    <citation type="submission" date="2020-11" db="EMBL/GenBank/DDBJ databases">
        <title>genome sequence of strain KACC 18849.</title>
        <authorList>
            <person name="Gao J."/>
            <person name="Zhang X."/>
        </authorList>
    </citation>
    <scope>NUCLEOTIDE SEQUENCE [LARGE SCALE GENOMIC DNA]</scope>
    <source>
        <strain evidence="3 4">KACC 18849</strain>
    </source>
</reference>
<dbReference type="Proteomes" id="UP000639859">
    <property type="component" value="Unassembled WGS sequence"/>
</dbReference>
<feature type="compositionally biased region" description="Basic and acidic residues" evidence="1">
    <location>
        <begin position="561"/>
        <end position="570"/>
    </location>
</feature>
<feature type="region of interest" description="Disordered" evidence="1">
    <location>
        <begin position="486"/>
        <end position="570"/>
    </location>
</feature>
<accession>A0ABS0SSF7</accession>
<feature type="transmembrane region" description="Helical" evidence="2">
    <location>
        <begin position="400"/>
        <end position="421"/>
    </location>
</feature>
<evidence type="ECO:0000313" key="4">
    <source>
        <dbReference type="Proteomes" id="UP000639859"/>
    </source>
</evidence>
<organism evidence="3 4">
    <name type="scientific">Caulobacter hibisci</name>
    <dbReference type="NCBI Taxonomy" id="2035993"/>
    <lineage>
        <taxon>Bacteria</taxon>
        <taxon>Pseudomonadati</taxon>
        <taxon>Pseudomonadota</taxon>
        <taxon>Alphaproteobacteria</taxon>
        <taxon>Caulobacterales</taxon>
        <taxon>Caulobacteraceae</taxon>
        <taxon>Caulobacter</taxon>
    </lineage>
</organism>